<dbReference type="Gene3D" id="4.10.410.40">
    <property type="match status" value="1"/>
</dbReference>
<evidence type="ECO:0000256" key="1">
    <source>
        <dbReference type="SAM" id="MobiDB-lite"/>
    </source>
</evidence>
<comment type="caution">
    <text evidence="2">The sequence shown here is derived from an EMBL/GenBank/DDBJ whole genome shotgun (WGS) entry which is preliminary data.</text>
</comment>
<keyword evidence="3" id="KW-1185">Reference proteome</keyword>
<gene>
    <name evidence="2" type="ORF">AWB80_03572</name>
</gene>
<dbReference type="OrthoDB" id="9025082at2"/>
<organism evidence="2 3">
    <name type="scientific">Caballeronia pedi</name>
    <dbReference type="NCBI Taxonomy" id="1777141"/>
    <lineage>
        <taxon>Bacteria</taxon>
        <taxon>Pseudomonadati</taxon>
        <taxon>Pseudomonadota</taxon>
        <taxon>Betaproteobacteria</taxon>
        <taxon>Burkholderiales</taxon>
        <taxon>Burkholderiaceae</taxon>
        <taxon>Caballeronia</taxon>
    </lineage>
</organism>
<evidence type="ECO:0000313" key="2">
    <source>
        <dbReference type="EMBL" id="SAK69492.1"/>
    </source>
</evidence>
<feature type="region of interest" description="Disordered" evidence="1">
    <location>
        <begin position="1"/>
        <end position="22"/>
    </location>
</feature>
<dbReference type="RefSeq" id="WP_061175990.1">
    <property type="nucleotide sequence ID" value="NZ_FCOE02000010.1"/>
</dbReference>
<protein>
    <submittedName>
        <fullName evidence="2">Phage major tail protein 2</fullName>
    </submittedName>
</protein>
<dbReference type="Proteomes" id="UP000054911">
    <property type="component" value="Unassembled WGS sequence"/>
</dbReference>
<proteinExistence type="predicted"/>
<evidence type="ECO:0000313" key="3">
    <source>
        <dbReference type="Proteomes" id="UP000054911"/>
    </source>
</evidence>
<reference evidence="2" key="1">
    <citation type="submission" date="2016-01" db="EMBL/GenBank/DDBJ databases">
        <authorList>
            <person name="Peeters C."/>
        </authorList>
    </citation>
    <scope>NUCLEOTIDE SEQUENCE [LARGE SCALE GENOMIC DNA]</scope>
    <source>
        <strain evidence="2">LMG 29323</strain>
    </source>
</reference>
<sequence>MADTRTLQDDGKGQKSSSAVPSQKTVLHYRAASSTVDWMQVANLTDVSGFNGSASMADVTRLDSDGKEKRPGLQDWGQVAIALHINFKEPSHKALLEAKRAGAPLDFKLTLSDKSTIEFTAFVKDFPVAAKVDQYVSGTVNLEITGDIVVTPGP</sequence>
<dbReference type="Pfam" id="PF16460">
    <property type="entry name" value="Phage_TTP_11"/>
    <property type="match status" value="1"/>
</dbReference>
<name>A0A158BHF3_9BURK</name>
<feature type="compositionally biased region" description="Basic and acidic residues" evidence="1">
    <location>
        <begin position="1"/>
        <end position="13"/>
    </location>
</feature>
<dbReference type="EMBL" id="FCOE02000010">
    <property type="protein sequence ID" value="SAK69492.1"/>
    <property type="molecule type" value="Genomic_DNA"/>
</dbReference>
<dbReference type="STRING" id="1777141.AWB80_03572"/>
<dbReference type="AlphaFoldDB" id="A0A158BHF3"/>
<accession>A0A158BHF3</accession>
<dbReference type="InterPro" id="IPR032495">
    <property type="entry name" value="Phage_TTP_11"/>
</dbReference>